<dbReference type="InterPro" id="IPR035992">
    <property type="entry name" value="Ricin_B-like_lectins"/>
</dbReference>
<comment type="caution">
    <text evidence="4">The sequence shown here is derived from an EMBL/GenBank/DDBJ whole genome shotgun (WGS) entry which is preliminary data.</text>
</comment>
<dbReference type="eggNOG" id="ENOG502ZBG7">
    <property type="taxonomic scope" value="Bacteria"/>
</dbReference>
<gene>
    <name evidence="4" type="ORF">VIBC2010_16359</name>
</gene>
<dbReference type="InterPro" id="IPR000772">
    <property type="entry name" value="Ricin_B_lectin"/>
</dbReference>
<feature type="chain" id="PRO_5003167196" evidence="2">
    <location>
        <begin position="21"/>
        <end position="466"/>
    </location>
</feature>
<evidence type="ECO:0000256" key="1">
    <source>
        <dbReference type="ARBA" id="ARBA00022729"/>
    </source>
</evidence>
<proteinExistence type="predicted"/>
<evidence type="ECO:0000313" key="5">
    <source>
        <dbReference type="Proteomes" id="UP000002943"/>
    </source>
</evidence>
<dbReference type="OrthoDB" id="6194540at2"/>
<sequence>MKKSSIFTLSLIAASTNVLAEKYVPIVSTPVYLESSKLTCRQWKTPDNKEITDWCDASASVHVRVNVEQMRSIASVNQAGITTPDAKIVRFIVDEDTGGTGIHLVDELKQGNYWFESWAHRYTYIGPFVDSYDLWVKPVNGYKPNKIKDFPRNENKNYEHREAHGVSIGINGTAGSEVGGDGPKSSSQVGGSFSISNEKTLVFNTKEYEIVNKSSLSNFEVSFKRALTSCEEMYTETLKCAYWDALWGTGFVFDKRKFSPIAYANFKPNYEVVYEAPVSQKGRTDFELGIRFNFKVRFGSVLPSPIWAVYSPYGEGVGSSSVIKQKVRIDWDHPLFSPEAHVSLQSLSANNLCLDVNGNNKDVSGAKCLGGWNQIWGLDKKERYHSRSAPDRCLAVMPDNTVAVDDCNNSLAQKWVWQNGQLTSRYADGTNNSYVLNIIEGDKIGVVAAEKADKSKWKPILHKIKL</sequence>
<dbReference type="SMART" id="SM00458">
    <property type="entry name" value="RICIN"/>
    <property type="match status" value="1"/>
</dbReference>
<feature type="domain" description="Ricin B lectin" evidence="3">
    <location>
        <begin position="340"/>
        <end position="460"/>
    </location>
</feature>
<dbReference type="EMBL" id="AEIU01000125">
    <property type="protein sequence ID" value="EFP94615.1"/>
    <property type="molecule type" value="Genomic_DNA"/>
</dbReference>
<evidence type="ECO:0000256" key="2">
    <source>
        <dbReference type="SAM" id="SignalP"/>
    </source>
</evidence>
<dbReference type="Pfam" id="PF00652">
    <property type="entry name" value="Ricin_B_lectin"/>
    <property type="match status" value="1"/>
</dbReference>
<dbReference type="GO" id="GO:0005576">
    <property type="term" value="C:extracellular region"/>
    <property type="evidence" value="ECO:0007669"/>
    <property type="project" value="InterPro"/>
</dbReference>
<dbReference type="AlphaFoldDB" id="E3BQM9"/>
<keyword evidence="1 2" id="KW-0732">Signal</keyword>
<dbReference type="Pfam" id="PF07968">
    <property type="entry name" value="Leukocidin"/>
    <property type="match status" value="1"/>
</dbReference>
<protein>
    <submittedName>
        <fullName evidence="4">Cytotoxin, cytolysin VvhA</fullName>
    </submittedName>
</protein>
<dbReference type="Gene3D" id="2.70.240.20">
    <property type="entry name" value="Leukocidin/Hemolysin toxin, cytolysin domain"/>
    <property type="match status" value="1"/>
</dbReference>
<organism evidence="4 5">
    <name type="scientific">Vibrio caribbeanicus ATCC BAA-2122</name>
    <dbReference type="NCBI Taxonomy" id="796620"/>
    <lineage>
        <taxon>Bacteria</taxon>
        <taxon>Pseudomonadati</taxon>
        <taxon>Pseudomonadota</taxon>
        <taxon>Gammaproteobacteria</taxon>
        <taxon>Vibrionales</taxon>
        <taxon>Vibrionaceae</taxon>
        <taxon>Vibrio</taxon>
    </lineage>
</organism>
<dbReference type="Gene3D" id="2.70.240.10">
    <property type="entry name" value="Leukocidin/porin MspA"/>
    <property type="match status" value="1"/>
</dbReference>
<dbReference type="PROSITE" id="PS50231">
    <property type="entry name" value="RICIN_B_LECTIN"/>
    <property type="match status" value="1"/>
</dbReference>
<dbReference type="GO" id="GO:0051715">
    <property type="term" value="P:cytolysis in another organism"/>
    <property type="evidence" value="ECO:0007669"/>
    <property type="project" value="InterPro"/>
</dbReference>
<dbReference type="SUPFAM" id="SSF50370">
    <property type="entry name" value="Ricin B-like lectins"/>
    <property type="match status" value="1"/>
</dbReference>
<feature type="signal peptide" evidence="2">
    <location>
        <begin position="1"/>
        <end position="20"/>
    </location>
</feature>
<evidence type="ECO:0000259" key="3">
    <source>
        <dbReference type="SMART" id="SM00458"/>
    </source>
</evidence>
<reference evidence="4 5" key="1">
    <citation type="journal article" date="2012" name="Int. J. Syst. Evol. Microbiol.">
        <title>Vibrio caribbeanicus sp. nov., isolated from the marine sponge Scleritoderma cyanea.</title>
        <authorList>
            <person name="Hoffmann M."/>
            <person name="Monday S.R."/>
            <person name="Allard M.W."/>
            <person name="Strain E.A."/>
            <person name="Whittaker P."/>
            <person name="Naum M."/>
            <person name="McCarthy P.J."/>
            <person name="Lopez J.V."/>
            <person name="Fischer M."/>
            <person name="Brown E.W."/>
        </authorList>
    </citation>
    <scope>NUCLEOTIDE SEQUENCE [LARGE SCALE GENOMIC DNA]</scope>
    <source>
        <strain evidence="4 5">ATCC BAA-2122</strain>
    </source>
</reference>
<accession>E3BQM9</accession>
<dbReference type="Proteomes" id="UP000002943">
    <property type="component" value="Unassembled WGS sequence"/>
</dbReference>
<dbReference type="RefSeq" id="WP_009603516.1">
    <property type="nucleotide sequence ID" value="NZ_AEIU01000125.1"/>
</dbReference>
<evidence type="ECO:0000313" key="4">
    <source>
        <dbReference type="EMBL" id="EFP94615.1"/>
    </source>
</evidence>
<dbReference type="InterPro" id="IPR016183">
    <property type="entry name" value="Leukocidin/Hemolysin_toxin"/>
</dbReference>
<name>E3BQM9_9VIBR</name>
<dbReference type="CDD" id="cd23423">
    <property type="entry name" value="beta-trefoil_Ricin_hemolysin"/>
    <property type="match status" value="1"/>
</dbReference>
<keyword evidence="5" id="KW-1185">Reference proteome</keyword>